<name>A0ABZ0TZK7_9FIRM</name>
<accession>A0ABZ0TZK7</accession>
<sequence length="1077" mass="125685">MQTNPKYYYDEQTNAFCIENYQIAKPFSSFLPGIAGIFGIPLWCFYVNRGQCIVSFGTKNKDGAILEFLPADRAYRLASTHGFRTFLKLNKNLFYEPFQTENLLSFAKSKMYIFADHLEIYEENPNIGIKTEVRYYTLPNKNVASLVREIKVTNISQRPVDIEALDGLALIVPYGRSDFALKNMSRTSEAWNFVENLEKKAPYFRFHSSSEDTTEVVEIKEGNFFVSFDNTHGSFERCDVIIDPKIIFGISSEITKPYEFIFADRFDISNQVFANKTCCAFAYAKRTLKPQQALSLCSIIGHAKSVDELNCFVDSICSSEFFDRAFEENKAVIDAIVANNTIVTSDKKLDEYAKMCYLDNILRGGVPFTIEHDDKKDVIYLFSRKHGDLERDYNFFEIQDTYYSQGNGNFRDINQNRRNDILFNPDIFDFNVWYFMSLIQLDSYNPLVVKGIKYRLNNLELLEKYIINGKEELKKFFKKDYLPYELIKFLETHNIKINISKEEFVSCCLVNSEKVIEADPGEGYWIDHFTYNFDLIENFESVYPDKMKQLLLQRKYYYYDNEHYVKPRKERIKIIDGKVKQHGAYALDKEKQDLINSRADKKRYVRTCSGQGEVYTGSLIEKLLVILLNRMATLDPFGVGVEMEASKPGWNDALNGLPGIFGSSVCETFELLRLVKMLKKYFEVYLEDVKEIEVFEELFEFFVKLKNLLADTNHHENTLLYWEESNAIKEEYRNKTRFGISGNMAKIYRKDLLEFLDLCESKLSKAKEKAFDSEKGLFYTYFINQPVEYEYDEKKQEVKIKKFEQKKVAFFLESQVRAMKVIDDVETKRKIYQSVKESDLYDKVLKMYKTNESLANQPNQLGRIKAFTPGWLENESIFMHMEYKYLLELLKGGLYKEFFEDLKMALPPYMDPAVYGRSIFENSSFIASSSNPDKSIWGTGFVARLSGTTTEFLNMELIMLFGEKPFEYKNGDLIFKLSPKLPGWMFTEDEKEVEVVVNGNKQTIVLGKNQLAAVLFGRTLVVYHNPHRLNTYDKDVKVSKYILHFDDKVVEVEGEMVQKPYSYEIRNGMCRKIEVFL</sequence>
<organism evidence="1 2">
    <name type="scientific">Anaerocellum danielii</name>
    <dbReference type="NCBI Taxonomy" id="1387557"/>
    <lineage>
        <taxon>Bacteria</taxon>
        <taxon>Bacillati</taxon>
        <taxon>Bacillota</taxon>
        <taxon>Bacillota incertae sedis</taxon>
        <taxon>Caldicellulosiruptorales</taxon>
        <taxon>Caldicellulosiruptoraceae</taxon>
        <taxon>Anaerocellum</taxon>
    </lineage>
</organism>
<evidence type="ECO:0000313" key="2">
    <source>
        <dbReference type="Proteomes" id="UP001322744"/>
    </source>
</evidence>
<dbReference type="InterPro" id="IPR008928">
    <property type="entry name" value="6-hairpin_glycosidase_sf"/>
</dbReference>
<reference evidence="1 2" key="1">
    <citation type="submission" date="2023-12" db="EMBL/GenBank/DDBJ databases">
        <authorList>
            <person name="Manesh M.J.H."/>
            <person name="Bing R.G."/>
            <person name="Willard D.J."/>
            <person name="Kelly R.M."/>
        </authorList>
    </citation>
    <scope>NUCLEOTIDE SEQUENCE [LARGE SCALE GENOMIC DNA]</scope>
    <source>
        <strain evidence="1 2">DSM 8977</strain>
    </source>
</reference>
<evidence type="ECO:0008006" key="3">
    <source>
        <dbReference type="Google" id="ProtNLM"/>
    </source>
</evidence>
<protein>
    <recommendedName>
        <fullName evidence="3">Cellobiose phosphorylase</fullName>
    </recommendedName>
</protein>
<evidence type="ECO:0000313" key="1">
    <source>
        <dbReference type="EMBL" id="WPX08918.1"/>
    </source>
</evidence>
<dbReference type="Gene3D" id="1.50.10.10">
    <property type="match status" value="1"/>
</dbReference>
<proteinExistence type="predicted"/>
<dbReference type="SUPFAM" id="SSF48208">
    <property type="entry name" value="Six-hairpin glycosidases"/>
    <property type="match status" value="1"/>
</dbReference>
<dbReference type="InterPro" id="IPR012341">
    <property type="entry name" value="6hp_glycosidase-like_sf"/>
</dbReference>
<dbReference type="Proteomes" id="UP001322744">
    <property type="component" value="Chromosome"/>
</dbReference>
<dbReference type="RefSeq" id="WP_045173481.1">
    <property type="nucleotide sequence ID" value="NZ_CP139957.1"/>
</dbReference>
<dbReference type="EMBL" id="CP139957">
    <property type="protein sequence ID" value="WPX08918.1"/>
    <property type="molecule type" value="Genomic_DNA"/>
</dbReference>
<keyword evidence="2" id="KW-1185">Reference proteome</keyword>
<gene>
    <name evidence="1" type="ORF">SOJ16_000080</name>
</gene>